<dbReference type="Proteomes" id="UP000078046">
    <property type="component" value="Unassembled WGS sequence"/>
</dbReference>
<evidence type="ECO:0000256" key="3">
    <source>
        <dbReference type="ARBA" id="ARBA00001911"/>
    </source>
</evidence>
<dbReference type="GO" id="GO:0003978">
    <property type="term" value="F:UDP-glucose 4-epimerase activity"/>
    <property type="evidence" value="ECO:0007669"/>
    <property type="project" value="UniProtKB-UniRule"/>
</dbReference>
<reference evidence="11 12" key="1">
    <citation type="submission" date="2016-04" db="EMBL/GenBank/DDBJ databases">
        <title>The genome of Intoshia linei affirms orthonectids as highly simplified spiralians.</title>
        <authorList>
            <person name="Mikhailov K.V."/>
            <person name="Slusarev G.S."/>
            <person name="Nikitin M.A."/>
            <person name="Logacheva M.D."/>
            <person name="Penin A."/>
            <person name="Aleoshin V."/>
            <person name="Panchin Y.V."/>
        </authorList>
    </citation>
    <scope>NUCLEOTIDE SEQUENCE [LARGE SCALE GENOMIC DNA]</scope>
    <source>
        <strain evidence="11">Intl2013</strain>
        <tissue evidence="11">Whole animal</tissue>
    </source>
</reference>
<dbReference type="PANTHER" id="PTHR43725">
    <property type="entry name" value="UDP-GLUCOSE 4-EPIMERASE"/>
    <property type="match status" value="1"/>
</dbReference>
<dbReference type="PRINTS" id="PR01713">
    <property type="entry name" value="NUCEPIMERASE"/>
</dbReference>
<dbReference type="AlphaFoldDB" id="A0A177BB00"/>
<dbReference type="SUPFAM" id="SSF51735">
    <property type="entry name" value="NAD(P)-binding Rossmann-fold domains"/>
    <property type="match status" value="1"/>
</dbReference>
<dbReference type="EC" id="5.1.3.2" evidence="9"/>
<name>A0A177BB00_9BILA</name>
<dbReference type="GO" id="GO:0006012">
    <property type="term" value="P:galactose metabolic process"/>
    <property type="evidence" value="ECO:0007669"/>
    <property type="project" value="UniProtKB-UniPathway"/>
</dbReference>
<dbReference type="Gene3D" id="3.90.25.10">
    <property type="entry name" value="UDP-galactose 4-epimerase, domain 1"/>
    <property type="match status" value="1"/>
</dbReference>
<comment type="function">
    <text evidence="4">Catalyzes two distinct but analogous reactions: the reversible epimerization of UDP-glucose to UDP-galactose and the reversible epimerization of UDP-N-acetylglucosamine to UDP-N-acetylgalactosamine. The reaction with UDP-Gal plays a critical role in the Leloir pathway of galactose catabolism in which galactose is converted to the glycolytic intermediate glucose 6-phosphate. It contributes to the catabolism of dietary galactose and enables the endogenous biosynthesis of both UDP-Gal and UDP-GalNAc when exogenous sources are limited. Both UDP-sugar interconversions are important in the synthesis of glycoproteins and glycolipids.</text>
</comment>
<gene>
    <name evidence="11" type="ORF">A3Q56_00799</name>
</gene>
<feature type="domain" description="NAD(P)-binding" evidence="10">
    <location>
        <begin position="30"/>
        <end position="279"/>
    </location>
</feature>
<dbReference type="InterPro" id="IPR036291">
    <property type="entry name" value="NAD(P)-bd_dom_sf"/>
</dbReference>
<keyword evidence="7" id="KW-0299">Galactose metabolism</keyword>
<keyword evidence="6 9" id="KW-0520">NAD</keyword>
<dbReference type="CDD" id="cd05247">
    <property type="entry name" value="UDP_G4E_1_SDR_e"/>
    <property type="match status" value="1"/>
</dbReference>
<protein>
    <recommendedName>
        <fullName evidence="9">UDP-glucose 4-epimerase</fullName>
        <ecNumber evidence="9">5.1.3.2</ecNumber>
    </recommendedName>
</protein>
<evidence type="ECO:0000256" key="5">
    <source>
        <dbReference type="ARBA" id="ARBA00004947"/>
    </source>
</evidence>
<evidence type="ECO:0000313" key="12">
    <source>
        <dbReference type="Proteomes" id="UP000078046"/>
    </source>
</evidence>
<evidence type="ECO:0000256" key="8">
    <source>
        <dbReference type="ARBA" id="ARBA00023235"/>
    </source>
</evidence>
<keyword evidence="9" id="KW-0119">Carbohydrate metabolism</keyword>
<dbReference type="NCBIfam" id="TIGR01179">
    <property type="entry name" value="galE"/>
    <property type="match status" value="1"/>
</dbReference>
<accession>A0A177BB00</accession>
<proteinExistence type="inferred from homology"/>
<evidence type="ECO:0000259" key="10">
    <source>
        <dbReference type="Pfam" id="PF16363"/>
    </source>
</evidence>
<comment type="cofactor">
    <cofactor evidence="3 9">
        <name>NAD(+)</name>
        <dbReference type="ChEBI" id="CHEBI:57540"/>
    </cofactor>
</comment>
<dbReference type="UniPathway" id="UPA00214"/>
<evidence type="ECO:0000256" key="6">
    <source>
        <dbReference type="ARBA" id="ARBA00023027"/>
    </source>
</evidence>
<dbReference type="GO" id="GO:0003974">
    <property type="term" value="F:UDP-N-acetylglucosamine 4-epimerase activity"/>
    <property type="evidence" value="ECO:0007669"/>
    <property type="project" value="UniProtKB-EC"/>
</dbReference>
<comment type="pathway">
    <text evidence="5 9">Carbohydrate metabolism; galactose metabolism.</text>
</comment>
<dbReference type="PANTHER" id="PTHR43725:SF47">
    <property type="entry name" value="UDP-GLUCOSE 4-EPIMERASE"/>
    <property type="match status" value="1"/>
</dbReference>
<comment type="similarity">
    <text evidence="9">Belongs to the NAD(P)-dependent epimerase/dehydratase family.</text>
</comment>
<dbReference type="EMBL" id="LWCA01000052">
    <property type="protein sequence ID" value="OAF71426.1"/>
    <property type="molecule type" value="Genomic_DNA"/>
</dbReference>
<dbReference type="OrthoDB" id="9402762at2759"/>
<evidence type="ECO:0000256" key="7">
    <source>
        <dbReference type="ARBA" id="ARBA00023144"/>
    </source>
</evidence>
<organism evidence="11 12">
    <name type="scientific">Intoshia linei</name>
    <dbReference type="NCBI Taxonomy" id="1819745"/>
    <lineage>
        <taxon>Eukaryota</taxon>
        <taxon>Metazoa</taxon>
        <taxon>Spiralia</taxon>
        <taxon>Lophotrochozoa</taxon>
        <taxon>Mesozoa</taxon>
        <taxon>Orthonectida</taxon>
        <taxon>Rhopaluridae</taxon>
        <taxon>Intoshia</taxon>
    </lineage>
</organism>
<comment type="subunit">
    <text evidence="9">Homodimer.</text>
</comment>
<sequence>MANTVLVTGGCGYIGSHTVLQLLDANYDKKINFVMHFSGYKSVSESSEKPLSYYYNNVFSTITLLEVMKDFNVQHIIFSSSATVYGIPKSFPIDETHSTGNCTNPYGTSKLFSEKILIDCQKANSTLGVTILRYFNPIGAHESGKIGESPNGIPNNLMPYISQTAVGKRDCLYIFGDTYETIDGTGVRDYIHVVDLAKAHVAALDCHSNKLKIYNIGTGKGYSVLQVVNTFQSVCDRIINYKITGKRAGDVAEIYADCSLAYEEIGWKSDYDLEQMCVDTWRWQKNNPNGYDM</sequence>
<keyword evidence="12" id="KW-1185">Reference proteome</keyword>
<dbReference type="Pfam" id="PF16363">
    <property type="entry name" value="GDP_Man_Dehyd"/>
    <property type="match status" value="1"/>
</dbReference>
<evidence type="ECO:0000256" key="2">
    <source>
        <dbReference type="ARBA" id="ARBA00000083"/>
    </source>
</evidence>
<dbReference type="FunFam" id="3.90.25.10:FF:000028">
    <property type="entry name" value="UDP-glucose 4-epimerase GalE"/>
    <property type="match status" value="1"/>
</dbReference>
<evidence type="ECO:0000256" key="1">
    <source>
        <dbReference type="ARBA" id="ARBA00000014"/>
    </source>
</evidence>
<comment type="catalytic activity">
    <reaction evidence="1">
        <text>UDP-N-acetyl-alpha-D-glucosamine = UDP-N-acetyl-alpha-D-galactosamine</text>
        <dbReference type="Rhea" id="RHEA:20517"/>
        <dbReference type="ChEBI" id="CHEBI:57705"/>
        <dbReference type="ChEBI" id="CHEBI:67138"/>
        <dbReference type="EC" id="5.1.3.7"/>
    </reaction>
</comment>
<evidence type="ECO:0000256" key="4">
    <source>
        <dbReference type="ARBA" id="ARBA00002760"/>
    </source>
</evidence>
<dbReference type="Gene3D" id="3.40.50.720">
    <property type="entry name" value="NAD(P)-binding Rossmann-like Domain"/>
    <property type="match status" value="2"/>
</dbReference>
<comment type="catalytic activity">
    <reaction evidence="2 9">
        <text>UDP-alpha-D-glucose = UDP-alpha-D-galactose</text>
        <dbReference type="Rhea" id="RHEA:22168"/>
        <dbReference type="ChEBI" id="CHEBI:58885"/>
        <dbReference type="ChEBI" id="CHEBI:66914"/>
        <dbReference type="EC" id="5.1.3.2"/>
    </reaction>
</comment>
<dbReference type="InterPro" id="IPR016040">
    <property type="entry name" value="NAD(P)-bd_dom"/>
</dbReference>
<comment type="caution">
    <text evidence="11">The sequence shown here is derived from an EMBL/GenBank/DDBJ whole genome shotgun (WGS) entry which is preliminary data.</text>
</comment>
<keyword evidence="8 9" id="KW-0413">Isomerase</keyword>
<dbReference type="GO" id="GO:0005829">
    <property type="term" value="C:cytosol"/>
    <property type="evidence" value="ECO:0007669"/>
    <property type="project" value="TreeGrafter"/>
</dbReference>
<evidence type="ECO:0000313" key="11">
    <source>
        <dbReference type="EMBL" id="OAF71426.1"/>
    </source>
</evidence>
<dbReference type="InterPro" id="IPR005886">
    <property type="entry name" value="UDP_G4E"/>
</dbReference>
<evidence type="ECO:0000256" key="9">
    <source>
        <dbReference type="RuleBase" id="RU366046"/>
    </source>
</evidence>